<dbReference type="EMBL" id="FOVP01000011">
    <property type="protein sequence ID" value="SFN91410.1"/>
    <property type="molecule type" value="Genomic_DNA"/>
</dbReference>
<keyword evidence="1" id="KW-0812">Transmembrane</keyword>
<organism evidence="2 3">
    <name type="scientific">Roseovarius lutimaris</name>
    <dbReference type="NCBI Taxonomy" id="1005928"/>
    <lineage>
        <taxon>Bacteria</taxon>
        <taxon>Pseudomonadati</taxon>
        <taxon>Pseudomonadota</taxon>
        <taxon>Alphaproteobacteria</taxon>
        <taxon>Rhodobacterales</taxon>
        <taxon>Roseobacteraceae</taxon>
        <taxon>Roseovarius</taxon>
    </lineage>
</organism>
<feature type="transmembrane region" description="Helical" evidence="1">
    <location>
        <begin position="95"/>
        <end position="114"/>
    </location>
</feature>
<reference evidence="3" key="1">
    <citation type="submission" date="2016-10" db="EMBL/GenBank/DDBJ databases">
        <authorList>
            <person name="Varghese N."/>
            <person name="Submissions S."/>
        </authorList>
    </citation>
    <scope>NUCLEOTIDE SEQUENCE [LARGE SCALE GENOMIC DNA]</scope>
    <source>
        <strain evidence="3">DSM 28463</strain>
    </source>
</reference>
<evidence type="ECO:0000313" key="2">
    <source>
        <dbReference type="EMBL" id="SFN91410.1"/>
    </source>
</evidence>
<name>A0A1I5CWM9_9RHOB</name>
<evidence type="ECO:0000313" key="3">
    <source>
        <dbReference type="Proteomes" id="UP000198599"/>
    </source>
</evidence>
<evidence type="ECO:0000256" key="1">
    <source>
        <dbReference type="SAM" id="Phobius"/>
    </source>
</evidence>
<dbReference type="STRING" id="1005928.SAMN04487859_11137"/>
<protein>
    <submittedName>
        <fullName evidence="2">Uncharacterized protein</fullName>
    </submittedName>
</protein>
<dbReference type="RefSeq" id="WP_092838386.1">
    <property type="nucleotide sequence ID" value="NZ_FOVP01000011.1"/>
</dbReference>
<sequence>MNRGTHITTPRLWRSYGRAAVAATVVLALLYARTEWALRGDIADFALIVLVTINAGVVYHFGHRVAPHLGEMFHDLPTTAANPQGAVNDVLGNPWILPLGLCYGALIGGGVWILDPWSSPDLRPWLAGFVFCGSVITGMGVFAVFRFWGALLHALPEMDVRILNLSRAPLPAILRVNSQVVMVTALVASLAILSVVLAGYDRDPVVILFSAFSLTLVAATYAVPIIPLSNRLITAKVEALNQIEPLIEAHIRDRSHQPRRADHPHPDKPLPDLDKLIEARDMISAVRTLPPGGQVSVSAAGIVTFLSFLPTIIDYIANKLL</sequence>
<keyword evidence="3" id="KW-1185">Reference proteome</keyword>
<keyword evidence="1" id="KW-0472">Membrane</keyword>
<dbReference type="OrthoDB" id="7738211at2"/>
<feature type="transmembrane region" description="Helical" evidence="1">
    <location>
        <begin position="15"/>
        <end position="32"/>
    </location>
</feature>
<dbReference type="AlphaFoldDB" id="A0A1I5CWM9"/>
<keyword evidence="1" id="KW-1133">Transmembrane helix</keyword>
<feature type="transmembrane region" description="Helical" evidence="1">
    <location>
        <begin position="205"/>
        <end position="226"/>
    </location>
</feature>
<feature type="transmembrane region" description="Helical" evidence="1">
    <location>
        <begin position="180"/>
        <end position="198"/>
    </location>
</feature>
<proteinExistence type="predicted"/>
<accession>A0A1I5CWM9</accession>
<feature type="transmembrane region" description="Helical" evidence="1">
    <location>
        <begin position="126"/>
        <end position="148"/>
    </location>
</feature>
<feature type="transmembrane region" description="Helical" evidence="1">
    <location>
        <begin position="44"/>
        <end position="62"/>
    </location>
</feature>
<dbReference type="Proteomes" id="UP000198599">
    <property type="component" value="Unassembled WGS sequence"/>
</dbReference>
<feature type="transmembrane region" description="Helical" evidence="1">
    <location>
        <begin position="297"/>
        <end position="317"/>
    </location>
</feature>
<gene>
    <name evidence="2" type="ORF">SAMN04487859_11137</name>
</gene>